<evidence type="ECO:0000256" key="11">
    <source>
        <dbReference type="SAM" id="MobiDB-lite"/>
    </source>
</evidence>
<dbReference type="Pfam" id="PF10517">
    <property type="entry name" value="DM13"/>
    <property type="match status" value="1"/>
</dbReference>
<keyword evidence="5" id="KW-0677">Repeat</keyword>
<evidence type="ECO:0000256" key="10">
    <source>
        <dbReference type="ARBA" id="ARBA00023224"/>
    </source>
</evidence>
<dbReference type="GO" id="GO:0004930">
    <property type="term" value="F:G protein-coupled receptor activity"/>
    <property type="evidence" value="ECO:0007669"/>
    <property type="project" value="UniProtKB-KW"/>
</dbReference>
<comment type="caution">
    <text evidence="15">The sequence shown here is derived from an EMBL/GenBank/DDBJ whole genome shotgun (WGS) entry which is preliminary data.</text>
</comment>
<comment type="subcellular location">
    <subcellularLocation>
        <location evidence="1">Endomembrane system</location>
        <topology evidence="1">Multi-pass membrane protein</topology>
    </subcellularLocation>
</comment>
<protein>
    <submittedName>
        <fullName evidence="15">Electron transfer DM13</fullName>
    </submittedName>
</protein>
<name>A0AAW1MET7_POPJA</name>
<keyword evidence="3 12" id="KW-0812">Transmembrane</keyword>
<feature type="transmembrane region" description="Helical" evidence="12">
    <location>
        <begin position="717"/>
        <end position="738"/>
    </location>
</feature>
<proteinExistence type="inferred from homology"/>
<dbReference type="EMBL" id="JASPKY010000060">
    <property type="protein sequence ID" value="KAK9744280.1"/>
    <property type="molecule type" value="Genomic_DNA"/>
</dbReference>
<dbReference type="InterPro" id="IPR017981">
    <property type="entry name" value="GPCR_2-like_7TM"/>
</dbReference>
<sequence>MLNQYENIQEQIEELADIECEDSEREEFERKYFHSVGLIDKLISDHSPSSIEIKQNDSLHSSESREPSMRLPRKGLNKDVDLKMQNVDCNEIAYQIPKGLIIEERRGILGLPNINETPNNLFTRYSSLSKLIRITAYCLRFSKNIISRIEGSTKENRSGNLTLDEVNEARRCLIKLVQREGSTKENRSGNLTLDEITLPPFRQLAHDLQSGPIEIISTTEISITKFYYDGKGPDAHFWVGKGVPSPNGTIVPHKGSTAPLPTYTGQNITIHLPNTLTINDIDYLAVWCVKYNHNFGHVFMNERYIKKNNSAMYLPLIVEPFISSDVKSDDIIVDALSEKVRIMISNIHYNQTGNNVHFRVGSGNPCSNDSIIPNEKGSFQSIDSYNGENIVLQVPENISLSEVDYLAVCNDDEQKNLSTVYFNRKLTEKLDIDITGFQLTKFSNSTYHLYSGPVLIINDRTFYIPNLNHNYNLTQFRVSFPNGTTVQVPDETDTYSYLKSYNGKSIYIRLPANVSVKAIDKFGVWHATKGFLSYVDIYPNATIPDYKPYPDVTNDGRRIIRVQKCCPVDQVVTVNGCQDILADFDVGMNVHLANDTHLNDEPMAREWIVFAPYINNINCPKFYLTPETDNYSLLTTDKLLYISAKQQLSLDKYCLDSTEHDNQYINTAFVCAEGDSGPQTMHIVFAICAFLSAVSLFLITGIYFLIRKEDDKRGFSIAGYAASMGVAFICLAVTQIAGLEKVCSILGGTFHFFIVMSFVWFVVIAYEAFYHVMFFDDDSVLMGYIRRRNIYFGLSWGIPMFFVVLAYVLDLPAGLLNTHLDAICLFNKQKWMLYVPIIICISLAVGLASYSTYKLGQNNSIPKSDTTRRFIWNQIRRDVQGRVRFSLFLVFLTTLCWISEIVTFSLRFPIFVLDVIHALQGVMVLTTILSTGGIFRKIVKFFTDRNTPRQNGISGQNDAELTILNTRTN</sequence>
<feature type="domain" description="DM13" evidence="14">
    <location>
        <begin position="440"/>
        <end position="539"/>
    </location>
</feature>
<keyword evidence="16" id="KW-1185">Reference proteome</keyword>
<feature type="transmembrane region" description="Helical" evidence="12">
    <location>
        <begin position="750"/>
        <end position="769"/>
    </location>
</feature>
<evidence type="ECO:0000256" key="5">
    <source>
        <dbReference type="ARBA" id="ARBA00022737"/>
    </source>
</evidence>
<evidence type="ECO:0000256" key="7">
    <source>
        <dbReference type="ARBA" id="ARBA00023040"/>
    </source>
</evidence>
<dbReference type="Gene3D" id="2.170.180.11">
    <property type="entry name" value="Methuselah ectodomain, domain 2"/>
    <property type="match status" value="1"/>
</dbReference>
<evidence type="ECO:0000256" key="4">
    <source>
        <dbReference type="ARBA" id="ARBA00022729"/>
    </source>
</evidence>
<feature type="transmembrane region" description="Helical" evidence="12">
    <location>
        <begin position="885"/>
        <end position="904"/>
    </location>
</feature>
<feature type="domain" description="G-protein coupled receptors family 2 profile 2" evidence="13">
    <location>
        <begin position="681"/>
        <end position="932"/>
    </location>
</feature>
<dbReference type="Pfam" id="PF00002">
    <property type="entry name" value="7tm_2"/>
    <property type="match status" value="1"/>
</dbReference>
<dbReference type="InterPro" id="IPR023311">
    <property type="entry name" value="Methusela_ecto_dom_2"/>
</dbReference>
<keyword evidence="4" id="KW-0732">Signal</keyword>
<dbReference type="PANTHER" id="PTHR24036:SF5">
    <property type="entry name" value="THROMBOMODULIN"/>
    <property type="match status" value="1"/>
</dbReference>
<feature type="transmembrane region" description="Helical" evidence="12">
    <location>
        <begin position="831"/>
        <end position="853"/>
    </location>
</feature>
<evidence type="ECO:0000259" key="13">
    <source>
        <dbReference type="PROSITE" id="PS50261"/>
    </source>
</evidence>
<keyword evidence="10" id="KW-0807">Transducer</keyword>
<feature type="compositionally biased region" description="Basic and acidic residues" evidence="11">
    <location>
        <begin position="54"/>
        <end position="68"/>
    </location>
</feature>
<dbReference type="Gene3D" id="1.20.1070.10">
    <property type="entry name" value="Rhodopsin 7-helix transmembrane proteins"/>
    <property type="match status" value="1"/>
</dbReference>
<dbReference type="PROSITE" id="PS50261">
    <property type="entry name" value="G_PROTEIN_RECEP_F2_4"/>
    <property type="match status" value="1"/>
</dbReference>
<feature type="region of interest" description="Disordered" evidence="11">
    <location>
        <begin position="53"/>
        <end position="73"/>
    </location>
</feature>
<evidence type="ECO:0000313" key="16">
    <source>
        <dbReference type="Proteomes" id="UP001458880"/>
    </source>
</evidence>
<comment type="similarity">
    <text evidence="2">Belongs to the G-protein coupled receptor 2 family. Mth subfamily.</text>
</comment>
<evidence type="ECO:0000256" key="3">
    <source>
        <dbReference type="ARBA" id="ARBA00022692"/>
    </source>
</evidence>
<evidence type="ECO:0000256" key="2">
    <source>
        <dbReference type="ARBA" id="ARBA00008979"/>
    </source>
</evidence>
<gene>
    <name evidence="15" type="ORF">QE152_g7948</name>
</gene>
<accession>A0AAW1MET7</accession>
<dbReference type="AlphaFoldDB" id="A0AAW1MET7"/>
<organism evidence="15 16">
    <name type="scientific">Popillia japonica</name>
    <name type="common">Japanese beetle</name>
    <dbReference type="NCBI Taxonomy" id="7064"/>
    <lineage>
        <taxon>Eukaryota</taxon>
        <taxon>Metazoa</taxon>
        <taxon>Ecdysozoa</taxon>
        <taxon>Arthropoda</taxon>
        <taxon>Hexapoda</taxon>
        <taxon>Insecta</taxon>
        <taxon>Pterygota</taxon>
        <taxon>Neoptera</taxon>
        <taxon>Endopterygota</taxon>
        <taxon>Coleoptera</taxon>
        <taxon>Polyphaga</taxon>
        <taxon>Scarabaeiformia</taxon>
        <taxon>Scarabaeidae</taxon>
        <taxon>Rutelinae</taxon>
        <taxon>Popillia</taxon>
    </lineage>
</organism>
<dbReference type="GO" id="GO:0016020">
    <property type="term" value="C:membrane"/>
    <property type="evidence" value="ECO:0007669"/>
    <property type="project" value="InterPro"/>
</dbReference>
<dbReference type="PANTHER" id="PTHR24036">
    <property type="entry name" value="SKELETOR-RELATED"/>
    <property type="match status" value="1"/>
</dbReference>
<dbReference type="GO" id="GO:0007166">
    <property type="term" value="P:cell surface receptor signaling pathway"/>
    <property type="evidence" value="ECO:0007669"/>
    <property type="project" value="InterPro"/>
</dbReference>
<dbReference type="InterPro" id="IPR019545">
    <property type="entry name" value="DM13_domain"/>
</dbReference>
<reference evidence="15 16" key="1">
    <citation type="journal article" date="2024" name="BMC Genomics">
        <title>De novo assembly and annotation of Popillia japonica's genome with initial clues to its potential as an invasive pest.</title>
        <authorList>
            <person name="Cucini C."/>
            <person name="Boschi S."/>
            <person name="Funari R."/>
            <person name="Cardaioli E."/>
            <person name="Iannotti N."/>
            <person name="Marturano G."/>
            <person name="Paoli F."/>
            <person name="Bruttini M."/>
            <person name="Carapelli A."/>
            <person name="Frati F."/>
            <person name="Nardi F."/>
        </authorList>
    </citation>
    <scope>NUCLEOTIDE SEQUENCE [LARGE SCALE GENOMIC DNA]</scope>
    <source>
        <strain evidence="15">DMR45628</strain>
    </source>
</reference>
<dbReference type="SUPFAM" id="SSF63877">
    <property type="entry name" value="Methuselah ectodomain"/>
    <property type="match status" value="1"/>
</dbReference>
<dbReference type="GO" id="GO:0012505">
    <property type="term" value="C:endomembrane system"/>
    <property type="evidence" value="ECO:0007669"/>
    <property type="project" value="UniProtKB-SubCell"/>
</dbReference>
<keyword evidence="9" id="KW-0675">Receptor</keyword>
<evidence type="ECO:0000256" key="6">
    <source>
        <dbReference type="ARBA" id="ARBA00022989"/>
    </source>
</evidence>
<dbReference type="InterPro" id="IPR000832">
    <property type="entry name" value="GPCR_2_secretin-like"/>
</dbReference>
<feature type="transmembrane region" description="Helical" evidence="12">
    <location>
        <begin position="683"/>
        <end position="705"/>
    </location>
</feature>
<evidence type="ECO:0000256" key="1">
    <source>
        <dbReference type="ARBA" id="ARBA00004127"/>
    </source>
</evidence>
<keyword evidence="6 12" id="KW-1133">Transmembrane helix</keyword>
<evidence type="ECO:0000256" key="8">
    <source>
        <dbReference type="ARBA" id="ARBA00023136"/>
    </source>
</evidence>
<dbReference type="SMART" id="SM00686">
    <property type="entry name" value="DM13"/>
    <property type="match status" value="3"/>
</dbReference>
<feature type="transmembrane region" description="Helical" evidence="12">
    <location>
        <begin position="790"/>
        <end position="811"/>
    </location>
</feature>
<dbReference type="PROSITE" id="PS51549">
    <property type="entry name" value="DM13"/>
    <property type="match status" value="3"/>
</dbReference>
<keyword evidence="7" id="KW-0297">G-protein coupled receptor</keyword>
<dbReference type="Proteomes" id="UP001458880">
    <property type="component" value="Unassembled WGS sequence"/>
</dbReference>
<feature type="domain" description="DM13" evidence="14">
    <location>
        <begin position="199"/>
        <end position="301"/>
    </location>
</feature>
<dbReference type="InterPro" id="IPR052126">
    <property type="entry name" value="Spindle_Org/Thrombomodulin"/>
</dbReference>
<evidence type="ECO:0000256" key="12">
    <source>
        <dbReference type="SAM" id="Phobius"/>
    </source>
</evidence>
<feature type="domain" description="DM13" evidence="14">
    <location>
        <begin position="319"/>
        <end position="423"/>
    </location>
</feature>
<keyword evidence="8 12" id="KW-0472">Membrane</keyword>
<evidence type="ECO:0000313" key="15">
    <source>
        <dbReference type="EMBL" id="KAK9744280.1"/>
    </source>
</evidence>
<feature type="transmembrane region" description="Helical" evidence="12">
    <location>
        <begin position="910"/>
        <end position="935"/>
    </location>
</feature>
<evidence type="ECO:0000256" key="9">
    <source>
        <dbReference type="ARBA" id="ARBA00023170"/>
    </source>
</evidence>
<dbReference type="InterPro" id="IPR036272">
    <property type="entry name" value="Methuselah_N_sf"/>
</dbReference>
<evidence type="ECO:0000259" key="14">
    <source>
        <dbReference type="PROSITE" id="PS51549"/>
    </source>
</evidence>